<gene>
    <name evidence="2" type="ORF">CIT292_09871</name>
</gene>
<evidence type="ECO:0000313" key="2">
    <source>
        <dbReference type="EMBL" id="EFE06814.1"/>
    </source>
</evidence>
<name>D4BH64_9ENTR</name>
<dbReference type="AlphaFoldDB" id="D4BH64"/>
<evidence type="ECO:0000256" key="1">
    <source>
        <dbReference type="SAM" id="Phobius"/>
    </source>
</evidence>
<organism evidence="2 3">
    <name type="scientific">Citrobacter youngae ATCC 29220</name>
    <dbReference type="NCBI Taxonomy" id="500640"/>
    <lineage>
        <taxon>Bacteria</taxon>
        <taxon>Pseudomonadati</taxon>
        <taxon>Pseudomonadota</taxon>
        <taxon>Gammaproteobacteria</taxon>
        <taxon>Enterobacterales</taxon>
        <taxon>Enterobacteriaceae</taxon>
        <taxon>Citrobacter</taxon>
        <taxon>Citrobacter freundii complex</taxon>
    </lineage>
</organism>
<dbReference type="Proteomes" id="UP000003880">
    <property type="component" value="Unassembled WGS sequence"/>
</dbReference>
<feature type="transmembrane region" description="Helical" evidence="1">
    <location>
        <begin position="123"/>
        <end position="146"/>
    </location>
</feature>
<dbReference type="EMBL" id="ABWL02000021">
    <property type="protein sequence ID" value="EFE06814.1"/>
    <property type="molecule type" value="Genomic_DNA"/>
</dbReference>
<keyword evidence="1" id="KW-1133">Transmembrane helix</keyword>
<proteinExistence type="predicted"/>
<comment type="caution">
    <text evidence="2">The sequence shown here is derived from an EMBL/GenBank/DDBJ whole genome shotgun (WGS) entry which is preliminary data.</text>
</comment>
<sequence>MGELKYLILEPKNWKVDTQENIIRIIINSSVFYLSKKTFNNSDDFYKLNNVPLVYVIAKCFDKGVNWIHWLSDGNNIILEPNYISCDKEKKDSNAWIRYEPVIYEKRKEKKKTKKTTVWLKRLMYFAFFLLFLCIHMLLHLLQCFFGGGGHFLFSLVKIRQCEFLIAILILIYCSNGC</sequence>
<protein>
    <submittedName>
        <fullName evidence="2">Uncharacterized protein</fullName>
    </submittedName>
</protein>
<keyword evidence="1" id="KW-0472">Membrane</keyword>
<dbReference type="HOGENOM" id="CLU_1508044_0_0_6"/>
<feature type="transmembrane region" description="Helical" evidence="1">
    <location>
        <begin position="152"/>
        <end position="174"/>
    </location>
</feature>
<accession>D4BH64</accession>
<evidence type="ECO:0000313" key="3">
    <source>
        <dbReference type="Proteomes" id="UP000003880"/>
    </source>
</evidence>
<reference evidence="2 3" key="1">
    <citation type="submission" date="2010-02" db="EMBL/GenBank/DDBJ databases">
        <authorList>
            <person name="Weinstock G."/>
            <person name="Sodergren E."/>
            <person name="Clifton S."/>
            <person name="Fulton L."/>
            <person name="Fulton B."/>
            <person name="Courtney L."/>
            <person name="Fronick C."/>
            <person name="Harrison M."/>
            <person name="Strong C."/>
            <person name="Farmer C."/>
            <person name="Delahaunty K."/>
            <person name="Markovic C."/>
            <person name="Hall O."/>
            <person name="Minx P."/>
            <person name="Tomlinson C."/>
            <person name="Mitreva M."/>
            <person name="Nelson J."/>
            <person name="Hou S."/>
            <person name="Wollam A."/>
            <person name="Pepin K.H."/>
            <person name="Johnson M."/>
            <person name="Bhonagiri V."/>
            <person name="Zhang X."/>
            <person name="Suruliraj S."/>
            <person name="Warren W."/>
            <person name="Chinwalla A."/>
            <person name="Mardis E.R."/>
            <person name="Wilson R.K."/>
        </authorList>
    </citation>
    <scope>NUCLEOTIDE SEQUENCE [LARGE SCALE GENOMIC DNA]</scope>
    <source>
        <strain evidence="2 3">ATCC 29220</strain>
    </source>
</reference>
<keyword evidence="1" id="KW-0812">Transmembrane</keyword>